<protein>
    <recommendedName>
        <fullName evidence="3">Glycosyltransferase</fullName>
    </recommendedName>
</protein>
<evidence type="ECO:0000313" key="2">
    <source>
        <dbReference type="Proteomes" id="UP000188947"/>
    </source>
</evidence>
<accession>A0A1T3IYR6</accession>
<dbReference type="OrthoDB" id="6400528at2"/>
<evidence type="ECO:0000313" key="1">
    <source>
        <dbReference type="EMBL" id="OOH93774.1"/>
    </source>
</evidence>
<proteinExistence type="predicted"/>
<name>A0A1T3IYR6_ELIME</name>
<sequence>MIRLTKNSVIYILAPGGIASGGPEALHQLHYYLNKLGYNSYISYYSNPEIHPKYLIYEPKVISIEKITDHKENVIITPEIYTRQFKNYRLAKKCIWWLGVQYYDGFETFPTNGNLKAKNLLRSFIPNALIILRQKILKRLSFQTYIQQPYLIRKKDYNLCGSLFAYDYVKKRFKNVHMFVEPISLPFLLEGKPSFTSNRTSSVLYNPSKPSEIMNKLLKRTDINFIPIQGLDIPELINLFQKSLLYIDFGFFGGPERLPKETVYNGMMLLVGKRNAAINNFDVAIPEKYKIENFENEELVVSKIKYMLEHYNELINDFEEFRNKINDMEEQFIKSIKQIFVKTEDI</sequence>
<dbReference type="AlphaFoldDB" id="A0A1T3IYR6"/>
<dbReference type="Proteomes" id="UP000188947">
    <property type="component" value="Unassembled WGS sequence"/>
</dbReference>
<dbReference type="STRING" id="238.BBD35_08520"/>
<gene>
    <name evidence="1" type="ORF">BMF97_15220</name>
</gene>
<dbReference type="RefSeq" id="WP_070904230.1">
    <property type="nucleotide sequence ID" value="NZ_CP016378.1"/>
</dbReference>
<dbReference type="EMBL" id="MPOG01000016">
    <property type="protein sequence ID" value="OOH93774.1"/>
    <property type="molecule type" value="Genomic_DNA"/>
</dbReference>
<evidence type="ECO:0008006" key="3">
    <source>
        <dbReference type="Google" id="ProtNLM"/>
    </source>
</evidence>
<organism evidence="1 2">
    <name type="scientific">Elizabethkingia meningoseptica</name>
    <name type="common">Chryseobacterium meningosepticum</name>
    <dbReference type="NCBI Taxonomy" id="238"/>
    <lineage>
        <taxon>Bacteria</taxon>
        <taxon>Pseudomonadati</taxon>
        <taxon>Bacteroidota</taxon>
        <taxon>Flavobacteriia</taxon>
        <taxon>Flavobacteriales</taxon>
        <taxon>Weeksellaceae</taxon>
        <taxon>Elizabethkingia</taxon>
    </lineage>
</organism>
<comment type="caution">
    <text evidence="1">The sequence shown here is derived from an EMBL/GenBank/DDBJ whole genome shotgun (WGS) entry which is preliminary data.</text>
</comment>
<reference evidence="1 2" key="1">
    <citation type="submission" date="2016-11" db="EMBL/GenBank/DDBJ databases">
        <title>Genome sequence and comparative genomic analysis of clinical strain Elizabethkingia meningoseptica 61421 PRCM.</title>
        <authorList>
            <person name="Wang M."/>
            <person name="Hu S."/>
            <person name="Cao L."/>
            <person name="Jiang T."/>
            <person name="Zhou Y."/>
            <person name="Ming D."/>
        </authorList>
    </citation>
    <scope>NUCLEOTIDE SEQUENCE [LARGE SCALE GENOMIC DNA]</scope>
    <source>
        <strain evidence="1 2">61421 PRCM</strain>
    </source>
</reference>
<keyword evidence="2" id="KW-1185">Reference proteome</keyword>